<protein>
    <recommendedName>
        <fullName evidence="3">Flagellar biosynthesis protein FlaG</fullName>
    </recommendedName>
</protein>
<dbReference type="InterPro" id="IPR005186">
    <property type="entry name" value="FlaG"/>
</dbReference>
<evidence type="ECO:0000313" key="2">
    <source>
        <dbReference type="Proteomes" id="UP000217065"/>
    </source>
</evidence>
<dbReference type="EMBL" id="NOKQ01000196">
    <property type="protein sequence ID" value="OZS78413.1"/>
    <property type="molecule type" value="Genomic_DNA"/>
</dbReference>
<dbReference type="PANTHER" id="PTHR37166:SF1">
    <property type="entry name" value="PROTEIN FLAG"/>
    <property type="match status" value="1"/>
</dbReference>
<dbReference type="PANTHER" id="PTHR37166">
    <property type="entry name" value="PROTEIN FLAG"/>
    <property type="match status" value="1"/>
</dbReference>
<dbReference type="InterPro" id="IPR035924">
    <property type="entry name" value="FlaG-like_sf"/>
</dbReference>
<evidence type="ECO:0000313" key="1">
    <source>
        <dbReference type="EMBL" id="OZS78413.1"/>
    </source>
</evidence>
<comment type="caution">
    <text evidence="1">The sequence shown here is derived from an EMBL/GenBank/DDBJ whole genome shotgun (WGS) entry which is preliminary data.</text>
</comment>
<proteinExistence type="predicted"/>
<organism evidence="1 2">
    <name type="scientific">Tetzosporium hominis</name>
    <dbReference type="NCBI Taxonomy" id="2020506"/>
    <lineage>
        <taxon>Bacteria</taxon>
        <taxon>Bacillati</taxon>
        <taxon>Bacillota</taxon>
        <taxon>Bacilli</taxon>
        <taxon>Bacillales</taxon>
        <taxon>Caryophanaceae</taxon>
        <taxon>Tetzosporium</taxon>
    </lineage>
</organism>
<evidence type="ECO:0008006" key="3">
    <source>
        <dbReference type="Google" id="ProtNLM"/>
    </source>
</evidence>
<sequence>MDIQSLTFPEPAKVGEDVKIEPTIKLSFKKLPDKNQEPLSKHDVEERINQMNDWMAPHATEIRFQLHEKLNDYFVQVIDPQTEEVLREIPSRKVLDYYASVAQKLGLLVDERY</sequence>
<dbReference type="Proteomes" id="UP000217065">
    <property type="component" value="Unassembled WGS sequence"/>
</dbReference>
<name>A0A264W492_9BACL</name>
<dbReference type="OrthoDB" id="9799867at2"/>
<keyword evidence="2" id="KW-1185">Reference proteome</keyword>
<gene>
    <name evidence="1" type="ORF">CF394_06550</name>
</gene>
<dbReference type="Gene3D" id="3.30.160.170">
    <property type="entry name" value="FlaG-like"/>
    <property type="match status" value="1"/>
</dbReference>
<dbReference type="AlphaFoldDB" id="A0A264W492"/>
<accession>A0A264W492</accession>
<dbReference type="SUPFAM" id="SSF160214">
    <property type="entry name" value="FlaG-like"/>
    <property type="match status" value="1"/>
</dbReference>
<dbReference type="Pfam" id="PF03646">
    <property type="entry name" value="FlaG"/>
    <property type="match status" value="1"/>
</dbReference>
<reference evidence="1 2" key="1">
    <citation type="submission" date="2017-07" db="EMBL/GenBank/DDBJ databases">
        <title>Tetzosporium hominis gen.nov. sp.nov.</title>
        <authorList>
            <person name="Tetz G."/>
            <person name="Tetz V."/>
        </authorList>
    </citation>
    <scope>NUCLEOTIDE SEQUENCE [LARGE SCALE GENOMIC DNA]</scope>
    <source>
        <strain evidence="1 2">VT-49</strain>
    </source>
</reference>
<dbReference type="RefSeq" id="WP_094942433.1">
    <property type="nucleotide sequence ID" value="NZ_NOKQ01000196.1"/>
</dbReference>